<name>A0A9N7YPP6_PLEPL</name>
<accession>A0A9N7YPP6</accession>
<keyword evidence="3" id="KW-1185">Reference proteome</keyword>
<organism evidence="2 3">
    <name type="scientific">Pleuronectes platessa</name>
    <name type="common">European plaice</name>
    <dbReference type="NCBI Taxonomy" id="8262"/>
    <lineage>
        <taxon>Eukaryota</taxon>
        <taxon>Metazoa</taxon>
        <taxon>Chordata</taxon>
        <taxon>Craniata</taxon>
        <taxon>Vertebrata</taxon>
        <taxon>Euteleostomi</taxon>
        <taxon>Actinopterygii</taxon>
        <taxon>Neopterygii</taxon>
        <taxon>Teleostei</taxon>
        <taxon>Neoteleostei</taxon>
        <taxon>Acanthomorphata</taxon>
        <taxon>Carangaria</taxon>
        <taxon>Pleuronectiformes</taxon>
        <taxon>Pleuronectoidei</taxon>
        <taxon>Pleuronectidae</taxon>
        <taxon>Pleuronectes</taxon>
    </lineage>
</organism>
<feature type="region of interest" description="Disordered" evidence="1">
    <location>
        <begin position="51"/>
        <end position="82"/>
    </location>
</feature>
<dbReference type="AlphaFoldDB" id="A0A9N7YPP6"/>
<proteinExistence type="predicted"/>
<dbReference type="Proteomes" id="UP001153269">
    <property type="component" value="Unassembled WGS sequence"/>
</dbReference>
<evidence type="ECO:0000256" key="1">
    <source>
        <dbReference type="SAM" id="MobiDB-lite"/>
    </source>
</evidence>
<reference evidence="2" key="1">
    <citation type="submission" date="2020-03" db="EMBL/GenBank/DDBJ databases">
        <authorList>
            <person name="Weist P."/>
        </authorList>
    </citation>
    <scope>NUCLEOTIDE SEQUENCE</scope>
</reference>
<protein>
    <submittedName>
        <fullName evidence="2">Uncharacterized protein</fullName>
    </submittedName>
</protein>
<sequence>MKTDPDRITSRRHPSCRATDPALVHLHRTGAHRRLHPHRREERDRRLCVAAVSALPPPPGTVKHPPADGMTERTEPPHAPTR</sequence>
<comment type="caution">
    <text evidence="2">The sequence shown here is derived from an EMBL/GenBank/DDBJ whole genome shotgun (WGS) entry which is preliminary data.</text>
</comment>
<evidence type="ECO:0000313" key="3">
    <source>
        <dbReference type="Proteomes" id="UP001153269"/>
    </source>
</evidence>
<evidence type="ECO:0000313" key="2">
    <source>
        <dbReference type="EMBL" id="CAB1432916.1"/>
    </source>
</evidence>
<gene>
    <name evidence="2" type="ORF">PLEPLA_LOCUS21003</name>
</gene>
<dbReference type="EMBL" id="CADEAL010001491">
    <property type="protein sequence ID" value="CAB1432916.1"/>
    <property type="molecule type" value="Genomic_DNA"/>
</dbReference>